<keyword evidence="1" id="KW-0285">Flavoprotein</keyword>
<dbReference type="SUPFAM" id="SSF52218">
    <property type="entry name" value="Flavoproteins"/>
    <property type="match status" value="1"/>
</dbReference>
<keyword evidence="2" id="KW-0288">FMN</keyword>
<dbReference type="EMBL" id="JBHTIC010000006">
    <property type="protein sequence ID" value="MFD0761699.1"/>
    <property type="molecule type" value="Genomic_DNA"/>
</dbReference>
<feature type="domain" description="NADPH-dependent FMN reductase-like" evidence="3">
    <location>
        <begin position="6"/>
        <end position="118"/>
    </location>
</feature>
<evidence type="ECO:0000313" key="4">
    <source>
        <dbReference type="EMBL" id="MFD0761699.1"/>
    </source>
</evidence>
<evidence type="ECO:0000256" key="1">
    <source>
        <dbReference type="ARBA" id="ARBA00022630"/>
    </source>
</evidence>
<organism evidence="4 5">
    <name type="scientific">Lutibacter aestuarii</name>
    <dbReference type="NCBI Taxonomy" id="861111"/>
    <lineage>
        <taxon>Bacteria</taxon>
        <taxon>Pseudomonadati</taxon>
        <taxon>Bacteroidota</taxon>
        <taxon>Flavobacteriia</taxon>
        <taxon>Flavobacteriales</taxon>
        <taxon>Flavobacteriaceae</taxon>
        <taxon>Lutibacter</taxon>
    </lineage>
</organism>
<dbReference type="InterPro" id="IPR005025">
    <property type="entry name" value="FMN_Rdtase-like_dom"/>
</dbReference>
<dbReference type="InterPro" id="IPR029039">
    <property type="entry name" value="Flavoprotein-like_sf"/>
</dbReference>
<protein>
    <submittedName>
        <fullName evidence="4">Flavodoxin family protein</fullName>
    </submittedName>
</protein>
<dbReference type="PANTHER" id="PTHR43278">
    <property type="entry name" value="NAD(P)H-DEPENDENT FMN-CONTAINING OXIDOREDUCTASE YWQN-RELATED"/>
    <property type="match status" value="1"/>
</dbReference>
<dbReference type="InterPro" id="IPR051796">
    <property type="entry name" value="ISF_SsuE-like"/>
</dbReference>
<evidence type="ECO:0000259" key="3">
    <source>
        <dbReference type="Pfam" id="PF03358"/>
    </source>
</evidence>
<dbReference type="Pfam" id="PF03358">
    <property type="entry name" value="FMN_red"/>
    <property type="match status" value="1"/>
</dbReference>
<dbReference type="Gene3D" id="3.40.50.360">
    <property type="match status" value="1"/>
</dbReference>
<reference evidence="5" key="1">
    <citation type="journal article" date="2019" name="Int. J. Syst. Evol. Microbiol.">
        <title>The Global Catalogue of Microorganisms (GCM) 10K type strain sequencing project: providing services to taxonomists for standard genome sequencing and annotation.</title>
        <authorList>
            <consortium name="The Broad Institute Genomics Platform"/>
            <consortium name="The Broad Institute Genome Sequencing Center for Infectious Disease"/>
            <person name="Wu L."/>
            <person name="Ma J."/>
        </authorList>
    </citation>
    <scope>NUCLEOTIDE SEQUENCE [LARGE SCALE GENOMIC DNA]</scope>
    <source>
        <strain evidence="5">CCUG 60022</strain>
    </source>
</reference>
<gene>
    <name evidence="4" type="ORF">ACFQZW_06355</name>
</gene>
<dbReference type="PANTHER" id="PTHR43278:SF4">
    <property type="entry name" value="NAD(P)H-DEPENDENT FMN-CONTAINING OXIDOREDUCTASE YWQN-RELATED"/>
    <property type="match status" value="1"/>
</dbReference>
<accession>A0ABW2Z9Z9</accession>
<comment type="caution">
    <text evidence="4">The sequence shown here is derived from an EMBL/GenBank/DDBJ whole genome shotgun (WGS) entry which is preliminary data.</text>
</comment>
<dbReference type="RefSeq" id="WP_298284964.1">
    <property type="nucleotide sequence ID" value="NZ_JBHTIC010000006.1"/>
</dbReference>
<sequence length="165" mass="19160">MKNNKVIIVGSSRSNGNTSKVISTISKKQHIDVVDLNDYTISYYDYESKNLNDDFLPLIKSIIEKYDTLIFATPVYWYNMSGIMKVFFDRFSDLIRIEKETGRKLRGKNMFVISNSHDNKIDANFYIPFQKSANYLGMNYTGELHLNADNIKELNNIELTQLYNA</sequence>
<name>A0ABW2Z9Z9_9FLAO</name>
<proteinExistence type="predicted"/>
<evidence type="ECO:0000256" key="2">
    <source>
        <dbReference type="ARBA" id="ARBA00022643"/>
    </source>
</evidence>
<evidence type="ECO:0000313" key="5">
    <source>
        <dbReference type="Proteomes" id="UP001597032"/>
    </source>
</evidence>
<keyword evidence="5" id="KW-1185">Reference proteome</keyword>
<dbReference type="Proteomes" id="UP001597032">
    <property type="component" value="Unassembled WGS sequence"/>
</dbReference>